<protein>
    <submittedName>
        <fullName evidence="1">Uncharacterized protein</fullName>
    </submittedName>
</protein>
<evidence type="ECO:0000313" key="1">
    <source>
        <dbReference type="EMBL" id="SFD12904.1"/>
    </source>
</evidence>
<reference evidence="1 2" key="1">
    <citation type="submission" date="2016-10" db="EMBL/GenBank/DDBJ databases">
        <authorList>
            <person name="de Groot N.N."/>
        </authorList>
    </citation>
    <scope>NUCLEOTIDE SEQUENCE [LARGE SCALE GENOMIC DNA]</scope>
    <source>
        <strain evidence="1 2">DSM 6059</strain>
    </source>
</reference>
<proteinExistence type="predicted"/>
<name>A0A1I1PSJ6_9GAMM</name>
<keyword evidence="2" id="KW-1185">Reference proteome</keyword>
<evidence type="ECO:0000313" key="2">
    <source>
        <dbReference type="Proteomes" id="UP000198862"/>
    </source>
</evidence>
<dbReference type="AlphaFoldDB" id="A0A1I1PSJ6"/>
<gene>
    <name evidence="1" type="ORF">SAMN02745724_03585</name>
</gene>
<dbReference type="Proteomes" id="UP000198862">
    <property type="component" value="Unassembled WGS sequence"/>
</dbReference>
<dbReference type="EMBL" id="FOLO01000034">
    <property type="protein sequence ID" value="SFD12904.1"/>
    <property type="molecule type" value="Genomic_DNA"/>
</dbReference>
<organism evidence="1 2">
    <name type="scientific">Pseudoalteromonas denitrificans DSM 6059</name>
    <dbReference type="NCBI Taxonomy" id="1123010"/>
    <lineage>
        <taxon>Bacteria</taxon>
        <taxon>Pseudomonadati</taxon>
        <taxon>Pseudomonadota</taxon>
        <taxon>Gammaproteobacteria</taxon>
        <taxon>Alteromonadales</taxon>
        <taxon>Pseudoalteromonadaceae</taxon>
        <taxon>Pseudoalteromonas</taxon>
    </lineage>
</organism>
<sequence>MARNVVYKHKKKYKLNSETLNRIQSVVLSLSDEIVISSLKDSSKTELKSVTFTTKNNIHGNDVDLELMFELSENEITEITLVLLDGPDCLNEIHLKYHVLDLLDEIIGGEHNGDLKGYTVRTYSKIFNSHPIRKELLINSDYKFLIKPFPWTSKQEPLTEQIIMFDIEVNAVNVEHARSLAYNHSLNVNTYLALLLDVGFEMINSEFRVFTIKQEDQFFLARHRTGFIDDELGVIVKDNHYGLKDVNDLDHVNSFSSGKTALNFAVEKSDGGCEFIDSHIYETVSNNDFLENLFFNHKIKKIKSNNRSKPEFIPISELPHYPVNEIKLPSEIRKYFKNISVLEKKAKEAFSSCCRMYNISLTLGKTQPTLEKSYKICAIEALASYEGLSFSEFMIKYSNDDFDKKISDYFYTVRSSHFHAGRFHFDEFAMNMQREISFTFKEKTEDYVNFSNYIRVALINWVKRVILS</sequence>
<accession>A0A1I1PSJ6</accession>
<dbReference type="RefSeq" id="WP_218156537.1">
    <property type="nucleotide sequence ID" value="NZ_FOLO01000034.1"/>
</dbReference>